<comment type="caution">
    <text evidence="3">The sequence shown here is derived from an EMBL/GenBank/DDBJ whole genome shotgun (WGS) entry which is preliminary data.</text>
</comment>
<dbReference type="PANTHER" id="PTHR43798:SF31">
    <property type="entry name" value="AB HYDROLASE SUPERFAMILY PROTEIN YCLE"/>
    <property type="match status" value="1"/>
</dbReference>
<dbReference type="RefSeq" id="WP_377044569.1">
    <property type="nucleotide sequence ID" value="NZ_JBHLUN010000007.1"/>
</dbReference>
<dbReference type="Pfam" id="PF00561">
    <property type="entry name" value="Abhydrolase_1"/>
    <property type="match status" value="1"/>
</dbReference>
<dbReference type="PANTHER" id="PTHR43798">
    <property type="entry name" value="MONOACYLGLYCEROL LIPASE"/>
    <property type="match status" value="1"/>
</dbReference>
<accession>A0ABV6JSW7</accession>
<evidence type="ECO:0000256" key="1">
    <source>
        <dbReference type="ARBA" id="ARBA00022801"/>
    </source>
</evidence>
<dbReference type="SUPFAM" id="SSF53474">
    <property type="entry name" value="alpha/beta-Hydrolases"/>
    <property type="match status" value="1"/>
</dbReference>
<dbReference type="InterPro" id="IPR029058">
    <property type="entry name" value="AB_hydrolase_fold"/>
</dbReference>
<dbReference type="Gene3D" id="3.40.50.1820">
    <property type="entry name" value="alpha/beta hydrolase"/>
    <property type="match status" value="1"/>
</dbReference>
<feature type="domain" description="AB hydrolase-1" evidence="2">
    <location>
        <begin position="32"/>
        <end position="145"/>
    </location>
</feature>
<evidence type="ECO:0000313" key="4">
    <source>
        <dbReference type="Proteomes" id="UP001589865"/>
    </source>
</evidence>
<gene>
    <name evidence="3" type="ORF">ACFFGY_11205</name>
</gene>
<evidence type="ECO:0000259" key="2">
    <source>
        <dbReference type="Pfam" id="PF00561"/>
    </source>
</evidence>
<protein>
    <submittedName>
        <fullName evidence="3">Alpha/beta fold hydrolase</fullName>
    </submittedName>
</protein>
<proteinExistence type="predicted"/>
<dbReference type="GO" id="GO:0016787">
    <property type="term" value="F:hydrolase activity"/>
    <property type="evidence" value="ECO:0007669"/>
    <property type="project" value="UniProtKB-KW"/>
</dbReference>
<dbReference type="InterPro" id="IPR050266">
    <property type="entry name" value="AB_hydrolase_sf"/>
</dbReference>
<keyword evidence="1 3" id="KW-0378">Hydrolase</keyword>
<sequence length="264" mass="28996">MQAKGGMQAAMQDIFVPTSFGRIHALAAGEGPVLILLHSNGGSAYEYEHVIEPLAERFRVIAWDMPGQGDSDPLVRHIGVADYADAVVEFMDALGIDRASILGASIGGAICASLGARHAARVQRLFIAECPFRSPEEWQQIWPRTEAGYAPITQSEERVRPRLRALTPELLTRWNIDRSKAGTKTCLSVMWALREYDLAADLPRLAPNPVLIFGDRSPTVGKLDRFRDVLTTASTHVITDCGHFPMIDDPDAFTAIVTREMDNG</sequence>
<organism evidence="3 4">
    <name type="scientific">Roseomonas elaeocarpi</name>
    <dbReference type="NCBI Taxonomy" id="907779"/>
    <lineage>
        <taxon>Bacteria</taxon>
        <taxon>Pseudomonadati</taxon>
        <taxon>Pseudomonadota</taxon>
        <taxon>Alphaproteobacteria</taxon>
        <taxon>Acetobacterales</taxon>
        <taxon>Roseomonadaceae</taxon>
        <taxon>Roseomonas</taxon>
    </lineage>
</organism>
<keyword evidence="4" id="KW-1185">Reference proteome</keyword>
<dbReference type="Proteomes" id="UP001589865">
    <property type="component" value="Unassembled WGS sequence"/>
</dbReference>
<evidence type="ECO:0000313" key="3">
    <source>
        <dbReference type="EMBL" id="MFC0408821.1"/>
    </source>
</evidence>
<name>A0ABV6JSW7_9PROT</name>
<dbReference type="EMBL" id="JBHLUN010000007">
    <property type="protein sequence ID" value="MFC0408821.1"/>
    <property type="molecule type" value="Genomic_DNA"/>
</dbReference>
<dbReference type="PRINTS" id="PR00111">
    <property type="entry name" value="ABHYDROLASE"/>
</dbReference>
<reference evidence="3 4" key="1">
    <citation type="submission" date="2024-09" db="EMBL/GenBank/DDBJ databases">
        <authorList>
            <person name="Sun Q."/>
            <person name="Mori K."/>
        </authorList>
    </citation>
    <scope>NUCLEOTIDE SEQUENCE [LARGE SCALE GENOMIC DNA]</scope>
    <source>
        <strain evidence="3 4">TBRC 5777</strain>
    </source>
</reference>
<dbReference type="InterPro" id="IPR000073">
    <property type="entry name" value="AB_hydrolase_1"/>
</dbReference>